<feature type="transmembrane region" description="Helical" evidence="1">
    <location>
        <begin position="19"/>
        <end position="37"/>
    </location>
</feature>
<gene>
    <name evidence="2" type="ORF">Q5H93_19555</name>
</gene>
<keyword evidence="1" id="KW-1133">Transmembrane helix</keyword>
<dbReference type="Pfam" id="PF11297">
    <property type="entry name" value="DUF3098"/>
    <property type="match status" value="1"/>
</dbReference>
<dbReference type="Proteomes" id="UP001176429">
    <property type="component" value="Unassembled WGS sequence"/>
</dbReference>
<feature type="transmembrane region" description="Helical" evidence="1">
    <location>
        <begin position="49"/>
        <end position="69"/>
    </location>
</feature>
<protein>
    <submittedName>
        <fullName evidence="2">DUF3098 domain-containing protein</fullName>
    </submittedName>
</protein>
<evidence type="ECO:0000313" key="2">
    <source>
        <dbReference type="EMBL" id="MDO7876952.1"/>
    </source>
</evidence>
<comment type="caution">
    <text evidence="2">The sequence shown here is derived from an EMBL/GenBank/DDBJ whole genome shotgun (WGS) entry which is preliminary data.</text>
</comment>
<name>A0ABT9BFD1_9BACT</name>
<dbReference type="EMBL" id="JAUQSY010000015">
    <property type="protein sequence ID" value="MDO7876952.1"/>
    <property type="molecule type" value="Genomic_DNA"/>
</dbReference>
<dbReference type="RefSeq" id="WP_305008343.1">
    <property type="nucleotide sequence ID" value="NZ_JAUQSY010000015.1"/>
</dbReference>
<sequence>MNPTPPAPRFAFGPRNFRLMWIGLALLAIGFITMMFGDKENYGEDFVGITLGPLLLVIGFGIEFAAIMVRDKNLVVTAPISAPVAPTSGITPPPVAPVVAPTPAPAPTYKRP</sequence>
<keyword evidence="3" id="KW-1185">Reference proteome</keyword>
<dbReference type="InterPro" id="IPR021448">
    <property type="entry name" value="DUF3098"/>
</dbReference>
<proteinExistence type="predicted"/>
<accession>A0ABT9BFD1</accession>
<reference evidence="2" key="1">
    <citation type="submission" date="2023-07" db="EMBL/GenBank/DDBJ databases">
        <authorList>
            <person name="Kim M.K."/>
        </authorList>
    </citation>
    <scope>NUCLEOTIDE SEQUENCE</scope>
    <source>
        <strain evidence="2">ASUV-10-1</strain>
    </source>
</reference>
<keyword evidence="1" id="KW-0812">Transmembrane</keyword>
<evidence type="ECO:0000313" key="3">
    <source>
        <dbReference type="Proteomes" id="UP001176429"/>
    </source>
</evidence>
<organism evidence="2 3">
    <name type="scientific">Hymenobacter aranciens</name>
    <dbReference type="NCBI Taxonomy" id="3063996"/>
    <lineage>
        <taxon>Bacteria</taxon>
        <taxon>Pseudomonadati</taxon>
        <taxon>Bacteroidota</taxon>
        <taxon>Cytophagia</taxon>
        <taxon>Cytophagales</taxon>
        <taxon>Hymenobacteraceae</taxon>
        <taxon>Hymenobacter</taxon>
    </lineage>
</organism>
<keyword evidence="1" id="KW-0472">Membrane</keyword>
<evidence type="ECO:0000256" key="1">
    <source>
        <dbReference type="SAM" id="Phobius"/>
    </source>
</evidence>